<feature type="region of interest" description="Disordered" evidence="1">
    <location>
        <begin position="1"/>
        <end position="48"/>
    </location>
</feature>
<organism evidence="2 3">
    <name type="scientific">Pleurodeles waltl</name>
    <name type="common">Iberian ribbed newt</name>
    <dbReference type="NCBI Taxonomy" id="8319"/>
    <lineage>
        <taxon>Eukaryota</taxon>
        <taxon>Metazoa</taxon>
        <taxon>Chordata</taxon>
        <taxon>Craniata</taxon>
        <taxon>Vertebrata</taxon>
        <taxon>Euteleostomi</taxon>
        <taxon>Amphibia</taxon>
        <taxon>Batrachia</taxon>
        <taxon>Caudata</taxon>
        <taxon>Salamandroidea</taxon>
        <taxon>Salamandridae</taxon>
        <taxon>Pleurodelinae</taxon>
        <taxon>Pleurodeles</taxon>
    </lineage>
</organism>
<dbReference type="AlphaFoldDB" id="A0AAV7VFU2"/>
<feature type="compositionally biased region" description="Polar residues" evidence="1">
    <location>
        <begin position="300"/>
        <end position="309"/>
    </location>
</feature>
<feature type="region of interest" description="Disordered" evidence="1">
    <location>
        <begin position="286"/>
        <end position="323"/>
    </location>
</feature>
<evidence type="ECO:0000256" key="1">
    <source>
        <dbReference type="SAM" id="MobiDB-lite"/>
    </source>
</evidence>
<gene>
    <name evidence="2" type="ORF">NDU88_004303</name>
</gene>
<dbReference type="EMBL" id="JANPWB010000003">
    <property type="protein sequence ID" value="KAJ1200479.1"/>
    <property type="molecule type" value="Genomic_DNA"/>
</dbReference>
<evidence type="ECO:0000313" key="3">
    <source>
        <dbReference type="Proteomes" id="UP001066276"/>
    </source>
</evidence>
<name>A0AAV7VFU2_PLEWA</name>
<accession>A0AAV7VFU2</accession>
<reference evidence="2" key="1">
    <citation type="journal article" date="2022" name="bioRxiv">
        <title>Sequencing and chromosome-scale assembly of the giantPleurodeles waltlgenome.</title>
        <authorList>
            <person name="Brown T."/>
            <person name="Elewa A."/>
            <person name="Iarovenko S."/>
            <person name="Subramanian E."/>
            <person name="Araus A.J."/>
            <person name="Petzold A."/>
            <person name="Susuki M."/>
            <person name="Suzuki K.-i.T."/>
            <person name="Hayashi T."/>
            <person name="Toyoda A."/>
            <person name="Oliveira C."/>
            <person name="Osipova E."/>
            <person name="Leigh N.D."/>
            <person name="Simon A."/>
            <person name="Yun M.H."/>
        </authorList>
    </citation>
    <scope>NUCLEOTIDE SEQUENCE</scope>
    <source>
        <strain evidence="2">20211129_DDA</strain>
        <tissue evidence="2">Liver</tissue>
    </source>
</reference>
<sequence length="323" mass="32589">MGGHSPLQQENGGGSAGDGLPTWEGCPSHYDPPDGPDPGGGLPGVGWALEGITADTRGYVDCTDHQDRQNDPEPKHWQPTPCKGSEIGKWTTGPCDDSWWENNSQGSQGDWRVSCDSTKGGEGPEEVCPACCESHGREGRIIPGGRDTTSSTVVTGQETTAGVSAQEGPSIVTGQETTAQVIAQEGPSIITGQETTATAGVSAQEGPSIVTGQETTAQVIAQEGPSIVTGQETTAGVSAQEGRSIVTGQETTAGVSAQEGPSIVTGQETTAEVIAQEGPSIVTGQETTAGVSAQEGPSIVTGQETTAGVSGQEGPGCHSPGAL</sequence>
<protein>
    <submittedName>
        <fullName evidence="2">Uncharacterized protein</fullName>
    </submittedName>
</protein>
<feature type="compositionally biased region" description="Basic and acidic residues" evidence="1">
    <location>
        <begin position="62"/>
        <end position="76"/>
    </location>
</feature>
<dbReference type="Proteomes" id="UP001066276">
    <property type="component" value="Chromosome 2_1"/>
</dbReference>
<proteinExistence type="predicted"/>
<evidence type="ECO:0000313" key="2">
    <source>
        <dbReference type="EMBL" id="KAJ1200479.1"/>
    </source>
</evidence>
<keyword evidence="3" id="KW-1185">Reference proteome</keyword>
<comment type="caution">
    <text evidence="2">The sequence shown here is derived from an EMBL/GenBank/DDBJ whole genome shotgun (WGS) entry which is preliminary data.</text>
</comment>
<feature type="region of interest" description="Disordered" evidence="1">
    <location>
        <begin position="62"/>
        <end position="126"/>
    </location>
</feature>
<feature type="compositionally biased region" description="Polar residues" evidence="1">
    <location>
        <begin position="1"/>
        <end position="10"/>
    </location>
</feature>